<dbReference type="Pfam" id="PF00012">
    <property type="entry name" value="HSP70"/>
    <property type="match status" value="1"/>
</dbReference>
<evidence type="ECO:0000256" key="2">
    <source>
        <dbReference type="ARBA" id="ARBA00022840"/>
    </source>
</evidence>
<dbReference type="SUPFAM" id="SSF53067">
    <property type="entry name" value="Actin-like ATPase domain"/>
    <property type="match status" value="2"/>
</dbReference>
<dbReference type="EMBL" id="JXTI01000108">
    <property type="protein sequence ID" value="KWX12624.1"/>
    <property type="molecule type" value="Genomic_DNA"/>
</dbReference>
<name>A0A132NRB3_GIAIN</name>
<organism evidence="6 7">
    <name type="scientific">Giardia duodenalis assemblage B</name>
    <dbReference type="NCBI Taxonomy" id="1394984"/>
    <lineage>
        <taxon>Eukaryota</taxon>
        <taxon>Metamonada</taxon>
        <taxon>Diplomonadida</taxon>
        <taxon>Hexamitidae</taxon>
        <taxon>Giardiinae</taxon>
        <taxon>Giardia</taxon>
    </lineage>
</organism>
<dbReference type="Gene3D" id="3.90.640.10">
    <property type="entry name" value="Actin, Chain A, domain 4"/>
    <property type="match status" value="1"/>
</dbReference>
<comment type="caution">
    <text evidence="6">The sequence shown here is derived from an EMBL/GenBank/DDBJ whole genome shotgun (WGS) entry which is preliminary data.</text>
</comment>
<dbReference type="InterPro" id="IPR029048">
    <property type="entry name" value="HSP70_C_sf"/>
</dbReference>
<keyword evidence="4" id="KW-0175">Coiled coil</keyword>
<keyword evidence="6" id="KW-0346">Stress response</keyword>
<evidence type="ECO:0000256" key="5">
    <source>
        <dbReference type="SAM" id="MobiDB-lite"/>
    </source>
</evidence>
<dbReference type="GO" id="GO:0034663">
    <property type="term" value="C:endoplasmic reticulum chaperone complex"/>
    <property type="evidence" value="ECO:0007669"/>
    <property type="project" value="TreeGrafter"/>
</dbReference>
<accession>A0A132NRB3</accession>
<evidence type="ECO:0000313" key="7">
    <source>
        <dbReference type="Proteomes" id="UP000070089"/>
    </source>
</evidence>
<dbReference type="GO" id="GO:0140662">
    <property type="term" value="F:ATP-dependent protein folding chaperone"/>
    <property type="evidence" value="ECO:0007669"/>
    <property type="project" value="InterPro"/>
</dbReference>
<dbReference type="SUPFAM" id="SSF100934">
    <property type="entry name" value="Heat shock protein 70kD (HSP70), C-terminal subdomain"/>
    <property type="match status" value="1"/>
</dbReference>
<evidence type="ECO:0000256" key="4">
    <source>
        <dbReference type="SAM" id="Coils"/>
    </source>
</evidence>
<dbReference type="VEuPathDB" id="GiardiaDB:QR46_3420"/>
<keyword evidence="1" id="KW-0547">Nucleotide-binding</keyword>
<protein>
    <submittedName>
        <fullName evidence="6">105/110 kDa heat shock protein/ nucleotide-binding domain</fullName>
    </submittedName>
</protein>
<dbReference type="Proteomes" id="UP000070089">
    <property type="component" value="Unassembled WGS sequence"/>
</dbReference>
<dbReference type="PANTHER" id="PTHR45639">
    <property type="entry name" value="HSC70CB, ISOFORM G-RELATED"/>
    <property type="match status" value="1"/>
</dbReference>
<dbReference type="PRINTS" id="PR00301">
    <property type="entry name" value="HEATSHOCK70"/>
</dbReference>
<dbReference type="PANTHER" id="PTHR45639:SF3">
    <property type="entry name" value="HYPOXIA UP-REGULATED PROTEIN 1"/>
    <property type="match status" value="1"/>
</dbReference>
<dbReference type="Gene3D" id="3.30.30.30">
    <property type="match status" value="1"/>
</dbReference>
<dbReference type="InterPro" id="IPR013126">
    <property type="entry name" value="Hsp_70_fam"/>
</dbReference>
<dbReference type="Gene3D" id="3.30.420.40">
    <property type="match status" value="2"/>
</dbReference>
<dbReference type="Gene3D" id="1.20.1270.10">
    <property type="match status" value="1"/>
</dbReference>
<keyword evidence="2" id="KW-0067">ATP-binding</keyword>
<dbReference type="OrthoDB" id="434160at2759"/>
<feature type="region of interest" description="Disordered" evidence="5">
    <location>
        <begin position="822"/>
        <end position="845"/>
    </location>
</feature>
<proteinExistence type="predicted"/>
<gene>
    <name evidence="6" type="ORF">QR46_3420</name>
</gene>
<keyword evidence="3" id="KW-0143">Chaperone</keyword>
<evidence type="ECO:0000313" key="6">
    <source>
        <dbReference type="EMBL" id="KWX12624.1"/>
    </source>
</evidence>
<evidence type="ECO:0000256" key="1">
    <source>
        <dbReference type="ARBA" id="ARBA00022741"/>
    </source>
</evidence>
<feature type="coiled-coil region" evidence="4">
    <location>
        <begin position="555"/>
        <end position="589"/>
    </location>
</feature>
<reference evidence="6 7" key="1">
    <citation type="journal article" date="2015" name="Mol. Biochem. Parasitol.">
        <title>Identification of polymorphic genes for use in assemblage B genotyping assays through comparative genomics of multiple assemblage B Giardia duodenalis isolates.</title>
        <authorList>
            <person name="Wielinga C."/>
            <person name="Thompson R.C."/>
            <person name="Monis P."/>
            <person name="Ryan U."/>
        </authorList>
    </citation>
    <scope>NUCLEOTIDE SEQUENCE [LARGE SCALE GENOMIC DNA]</scope>
    <source>
        <strain evidence="6 7">BAH15c1</strain>
    </source>
</reference>
<dbReference type="GO" id="GO:0005524">
    <property type="term" value="F:ATP binding"/>
    <property type="evidence" value="ECO:0007669"/>
    <property type="project" value="UniProtKB-KW"/>
</dbReference>
<dbReference type="AlphaFoldDB" id="A0A132NRB3"/>
<feature type="coiled-coil region" evidence="4">
    <location>
        <begin position="724"/>
        <end position="751"/>
    </location>
</feature>
<sequence>MSSIAFDFGNSYAVASVPRARGVDLVLSDTSNRLIPSCVSYTSERRFMGDMGIGQRTSNRRACFFNLPMLLNEDFGSHAVQRVVSLGAEFVLTEDPNTHKAYGKVFYGGQEHHISTENMTTAILGKVRDFANSMDNVSLSDFVVGCPGNWNHSKRAALRASCEALGLTCNGVVTQHMAAAVTYYVKRNAEFRAMSPENQGIHLGILSIGELQSFFSILRIHKTGIQCVFAEYDDTVGAADFDKILYNLVCEQIKAKFRQISPEELRSGKNFTKIMKACNAAKKVLSINSKAPVHIECLGDAQIDVNCMVTAQEFEELSFKSGLMNKLEAMITKGLQVVKGIDNVEAFELIGGASRMQSIRTLSERLFTAEKITKRLNPDECIVVGLGWIAAIRSPRQKVAFSIEMVDIISNIQGPISLDILHRETMSSIYQTPLKVFQHDDVYPCSRKVSKTLSPGEYIIRLVDVSTGTTHEESVITVAPRNIAQFNEFSPEELAKHSISLDTTDVTVSLKMTCDTEGFFHFTQLRRTDPIVRVKKVLREQPNPKWTEEIEAQEVEKEKAAETQYTNEVAQHEAKLKELNDALASAADTEKDAVTKEIADHKAKAPKKQIVIRTPKTVQVPVEEKEVATEIVNIDRQVLLNIGDTTALAKQLEEFEKCCKDIDRKALRYEHARNTFESLVYDTRNDMDWGKFAEFTTEEDKRKIIPHLDEHSAFINTIEGPHQTTEIEERIQKLEDEIRFLYERKESHDSADLRLMSLRNSVDSLLEKWPANGTNNEARDKLMVLYKECEKAVQQASKHELAPLALFENIDQRLAEFEKALQAKAESAKPSATSNAAPKEDDKSK</sequence>
<dbReference type="GO" id="GO:0030968">
    <property type="term" value="P:endoplasmic reticulum unfolded protein response"/>
    <property type="evidence" value="ECO:0007669"/>
    <property type="project" value="TreeGrafter"/>
</dbReference>
<evidence type="ECO:0000256" key="3">
    <source>
        <dbReference type="ARBA" id="ARBA00023186"/>
    </source>
</evidence>
<dbReference type="InterPro" id="IPR043129">
    <property type="entry name" value="ATPase_NBD"/>
</dbReference>